<feature type="transmembrane region" description="Helical" evidence="9">
    <location>
        <begin position="126"/>
        <end position="144"/>
    </location>
</feature>
<feature type="transmembrane region" description="Helical" evidence="9">
    <location>
        <begin position="12"/>
        <end position="30"/>
    </location>
</feature>
<comment type="similarity">
    <text evidence="2">Belongs to the amino acid-polyamine-organocation (APC) superfamily. Basic amino acid/polyamine antiporter (APA) (TC 2.A.3.2) family.</text>
</comment>
<feature type="transmembrane region" description="Helical" evidence="9">
    <location>
        <begin position="269"/>
        <end position="295"/>
    </location>
</feature>
<keyword evidence="6 9" id="KW-1133">Transmembrane helix</keyword>
<feature type="transmembrane region" description="Helical" evidence="9">
    <location>
        <begin position="150"/>
        <end position="171"/>
    </location>
</feature>
<gene>
    <name evidence="10" type="ORF">J0H12_00255</name>
</gene>
<dbReference type="Gene3D" id="1.20.1740.10">
    <property type="entry name" value="Amino acid/polyamine transporter I"/>
    <property type="match status" value="1"/>
</dbReference>
<evidence type="ECO:0000256" key="8">
    <source>
        <dbReference type="ARBA" id="ARBA00045636"/>
    </source>
</evidence>
<protein>
    <recommendedName>
        <fullName evidence="3">Arginine/agmatine antiporter</fullName>
    </recommendedName>
</protein>
<dbReference type="PANTHER" id="PTHR42770:SF18">
    <property type="entry name" value="ARGININE_AGMATINE ANTIPORTER"/>
    <property type="match status" value="1"/>
</dbReference>
<dbReference type="InterPro" id="IPR050367">
    <property type="entry name" value="APC_superfamily"/>
</dbReference>
<dbReference type="GO" id="GO:0005886">
    <property type="term" value="C:plasma membrane"/>
    <property type="evidence" value="ECO:0007669"/>
    <property type="project" value="UniProtKB-SubCell"/>
</dbReference>
<evidence type="ECO:0000256" key="9">
    <source>
        <dbReference type="SAM" id="Phobius"/>
    </source>
</evidence>
<evidence type="ECO:0000256" key="1">
    <source>
        <dbReference type="ARBA" id="ARBA00004651"/>
    </source>
</evidence>
<feature type="transmembrane region" description="Helical" evidence="9">
    <location>
        <begin position="412"/>
        <end position="430"/>
    </location>
</feature>
<keyword evidence="7 9" id="KW-0472">Membrane</keyword>
<dbReference type="InterPro" id="IPR002293">
    <property type="entry name" value="AA/rel_permease1"/>
</dbReference>
<evidence type="ECO:0000313" key="11">
    <source>
        <dbReference type="Proteomes" id="UP000664414"/>
    </source>
</evidence>
<feature type="transmembrane region" description="Helical" evidence="9">
    <location>
        <begin position="387"/>
        <end position="406"/>
    </location>
</feature>
<accession>A0A8J7TSW5</accession>
<sequence length="437" mass="47616">MTSTQKPAFGIFRSTALVVGNMVGTSIFLLPSVLASFGSISLLGWLVTSIGAIFLALTFANLSRRFPQSGGPYIYSRLVFGDFVGFQMAWTYWIANWVSNAAVAIAFVNFLSYFWPALMTTPTYSFLMSIGILWLLTAINALSLRHVGNIQVLTTALKLVPLIAIIIFGFFKVDKANFAPFLGNTENVFFTIQQAAALTLFSFMGLESATIPAEQVQNPKKTIPRATVWGTLIAAFIYILSNFVVFGVVPSSEVVGACSPFSQVSEVLFGSWAGPIIAAAATFSCFGTLNGWILIQGQIPMAAARDGLFPASFGKVSQKGIPIFGLIFSSFLITLLLAMNYEVGLVEQFKFIVNLTTFAILLPYLYSSAAELLLLLQENKNKDQLRFSKAMLVPLVGIIYAMWTITGAGTEVVFLGSLFLFSSLPVYVWMKAKQSSK</sequence>
<comment type="subcellular location">
    <subcellularLocation>
        <location evidence="1">Cell membrane</location>
        <topology evidence="1">Multi-pass membrane protein</topology>
    </subcellularLocation>
</comment>
<dbReference type="Pfam" id="PF13520">
    <property type="entry name" value="AA_permease_2"/>
    <property type="match status" value="1"/>
</dbReference>
<name>A0A8J7TSW5_9PROT</name>
<comment type="caution">
    <text evidence="10">The sequence shown here is derived from an EMBL/GenBank/DDBJ whole genome shotgun (WGS) entry which is preliminary data.</text>
</comment>
<dbReference type="GO" id="GO:0022857">
    <property type="term" value="F:transmembrane transporter activity"/>
    <property type="evidence" value="ECO:0007669"/>
    <property type="project" value="InterPro"/>
</dbReference>
<evidence type="ECO:0000256" key="5">
    <source>
        <dbReference type="ARBA" id="ARBA00022692"/>
    </source>
</evidence>
<evidence type="ECO:0000313" key="10">
    <source>
        <dbReference type="EMBL" id="MBN9412345.1"/>
    </source>
</evidence>
<dbReference type="EMBL" id="JAFKGL010000010">
    <property type="protein sequence ID" value="MBN9412345.1"/>
    <property type="molecule type" value="Genomic_DNA"/>
</dbReference>
<feature type="transmembrane region" description="Helical" evidence="9">
    <location>
        <begin position="101"/>
        <end position="119"/>
    </location>
</feature>
<evidence type="ECO:0000256" key="3">
    <source>
        <dbReference type="ARBA" id="ARBA00021069"/>
    </source>
</evidence>
<evidence type="ECO:0000256" key="6">
    <source>
        <dbReference type="ARBA" id="ARBA00022989"/>
    </source>
</evidence>
<proteinExistence type="inferred from homology"/>
<keyword evidence="5 9" id="KW-0812">Transmembrane</keyword>
<comment type="function">
    <text evidence="8">Major component of the acid-resistance (AR) system allowing enteric pathogens to survive the acidic environment in the stomach. Exchanges extracellular arginine for its intracellular decarboxylation product agmatine (Agm) thereby expelling intracellular protons. Probably undergoes several conformational states in order to translocate the substrate across the membrane; keeps the substrate accessible to only 1 side of the membrane at a time by opening and closing 3 membrane-internal gates.</text>
</comment>
<reference evidence="10" key="1">
    <citation type="submission" date="2021-02" db="EMBL/GenBank/DDBJ databases">
        <title>Thiocyanate and organic carbon inputs drive convergent selection for specific autotrophic Afipia and Thiobacillus strains within complex microbiomes.</title>
        <authorList>
            <person name="Huddy R.J."/>
            <person name="Sachdeva R."/>
            <person name="Kadzinga F."/>
            <person name="Kantor R.S."/>
            <person name="Harrison S.T.L."/>
            <person name="Banfield J.F."/>
        </authorList>
    </citation>
    <scope>NUCLEOTIDE SEQUENCE</scope>
    <source>
        <strain evidence="10">SCN18_10_11_15_R4_P_38_20</strain>
    </source>
</reference>
<feature type="transmembrane region" description="Helical" evidence="9">
    <location>
        <begin position="351"/>
        <end position="375"/>
    </location>
</feature>
<evidence type="ECO:0000256" key="7">
    <source>
        <dbReference type="ARBA" id="ARBA00023136"/>
    </source>
</evidence>
<feature type="transmembrane region" description="Helical" evidence="9">
    <location>
        <begin position="321"/>
        <end position="339"/>
    </location>
</feature>
<evidence type="ECO:0000256" key="2">
    <source>
        <dbReference type="ARBA" id="ARBA00008220"/>
    </source>
</evidence>
<dbReference type="PIRSF" id="PIRSF006060">
    <property type="entry name" value="AA_transporter"/>
    <property type="match status" value="1"/>
</dbReference>
<dbReference type="PANTHER" id="PTHR42770">
    <property type="entry name" value="AMINO ACID TRANSPORTER-RELATED"/>
    <property type="match status" value="1"/>
</dbReference>
<keyword evidence="4" id="KW-1003">Cell membrane</keyword>
<feature type="transmembrane region" description="Helical" evidence="9">
    <location>
        <begin position="42"/>
        <end position="62"/>
    </location>
</feature>
<feature type="transmembrane region" description="Helical" evidence="9">
    <location>
        <begin position="228"/>
        <end position="249"/>
    </location>
</feature>
<dbReference type="Proteomes" id="UP000664414">
    <property type="component" value="Unassembled WGS sequence"/>
</dbReference>
<evidence type="ECO:0000256" key="4">
    <source>
        <dbReference type="ARBA" id="ARBA00022475"/>
    </source>
</evidence>
<dbReference type="AlphaFoldDB" id="A0A8J7TSW5"/>
<organism evidence="10 11">
    <name type="scientific">Candidatus Paracaedimonas acanthamoebae</name>
    <dbReference type="NCBI Taxonomy" id="244581"/>
    <lineage>
        <taxon>Bacteria</taxon>
        <taxon>Pseudomonadati</taxon>
        <taxon>Pseudomonadota</taxon>
        <taxon>Alphaproteobacteria</taxon>
        <taxon>Holosporales</taxon>
        <taxon>Caedimonadaceae</taxon>
        <taxon>Candidatus Paracaedimonas</taxon>
    </lineage>
</organism>